<name>A0ABT8RFT7_9BACT</name>
<evidence type="ECO:0000313" key="2">
    <source>
        <dbReference type="EMBL" id="MDO1450976.1"/>
    </source>
</evidence>
<dbReference type="RefSeq" id="WP_302041776.1">
    <property type="nucleotide sequence ID" value="NZ_JAUKPO010000039.1"/>
</dbReference>
<sequence length="729" mass="83620">MVYPLRKLANELNHFDLIISIFFSIVSLGTALFYFIGRSGFETFYSVIIKTAGLCFFIFLLPAFVNLWNSIYKKKSYSAMPGFTAFITLFALVILILLSYVIPFVGNWLTILIVIIGYSFLAMASVLISIKHKFVYILPVLCLVILFIMWFTGRIYSDGYHDPLFLENMVVGVFKLDSIFHLSVAQMIKTYGIPSTGLNGTPQLMYHWGSHWLFAKLATLLDISILDSYHLVYPALFLPLYFKLSLTFSYDVFLFKNSNPVIATGVGLKFWLTFFILQIGFLPYSFVNKWAVSDSWIESESYSISLAFLFITLSMFLGFYKKISTDSQSKLILYILLIPLLLGFLGLLKASILILTMASFFYVFLKLRLFKITSYSLILCLTLVLIYLLYKSTMSSYSQAEADFHPFHFIKTQVIEDWKGLFFYVHYFWSILYIFLRLNEQNILDFRSLKAAYLENKLIDLELIVIIAVLGFLPGFVFDINGGSAYYFSDVQARISIALLISFVLIAQVQSSTIVNNYIRKFALLLPIPFFLMLNNIFSKFEDGINRNLTNRLNFVRSCNMETTYMQEKTIDVISFISVYPKQILEKIKELQTAPTECLQSNTFYSALTHLHKISTLPDKEKIHKLIYMPQAQTWFLNPGPVEIKAAPFVIPGLTGISLIGGIPGSEIVPKGRYDYGYASYINEQDSILLKSVSNKELCEYLAYKKIRNKDVLILNHSLFITDTIKCLK</sequence>
<keyword evidence="1" id="KW-0812">Transmembrane</keyword>
<dbReference type="Proteomes" id="UP001168528">
    <property type="component" value="Unassembled WGS sequence"/>
</dbReference>
<feature type="transmembrane region" description="Helical" evidence="1">
    <location>
        <begin position="80"/>
        <end position="102"/>
    </location>
</feature>
<accession>A0ABT8RFT7</accession>
<dbReference type="EMBL" id="JAUKPO010000039">
    <property type="protein sequence ID" value="MDO1450976.1"/>
    <property type="molecule type" value="Genomic_DNA"/>
</dbReference>
<protein>
    <submittedName>
        <fullName evidence="2">Uncharacterized protein</fullName>
    </submittedName>
</protein>
<proteinExistence type="predicted"/>
<feature type="transmembrane region" description="Helical" evidence="1">
    <location>
        <begin position="369"/>
        <end position="390"/>
    </location>
</feature>
<keyword evidence="3" id="KW-1185">Reference proteome</keyword>
<gene>
    <name evidence="2" type="ORF">Q0590_32175</name>
</gene>
<keyword evidence="1" id="KW-0472">Membrane</keyword>
<feature type="transmembrane region" description="Helical" evidence="1">
    <location>
        <begin position="231"/>
        <end position="254"/>
    </location>
</feature>
<feature type="transmembrane region" description="Helical" evidence="1">
    <location>
        <begin position="302"/>
        <end position="320"/>
    </location>
</feature>
<feature type="transmembrane region" description="Helical" evidence="1">
    <location>
        <begin position="332"/>
        <end position="363"/>
    </location>
</feature>
<comment type="caution">
    <text evidence="2">The sequence shown here is derived from an EMBL/GenBank/DDBJ whole genome shotgun (WGS) entry which is preliminary data.</text>
</comment>
<feature type="transmembrane region" description="Helical" evidence="1">
    <location>
        <begin position="12"/>
        <end position="37"/>
    </location>
</feature>
<feature type="transmembrane region" description="Helical" evidence="1">
    <location>
        <begin position="108"/>
        <end position="128"/>
    </location>
</feature>
<organism evidence="2 3">
    <name type="scientific">Rhodocytophaga aerolata</name>
    <dbReference type="NCBI Taxonomy" id="455078"/>
    <lineage>
        <taxon>Bacteria</taxon>
        <taxon>Pseudomonadati</taxon>
        <taxon>Bacteroidota</taxon>
        <taxon>Cytophagia</taxon>
        <taxon>Cytophagales</taxon>
        <taxon>Rhodocytophagaceae</taxon>
        <taxon>Rhodocytophaga</taxon>
    </lineage>
</organism>
<feature type="transmembrane region" description="Helical" evidence="1">
    <location>
        <begin position="261"/>
        <end position="282"/>
    </location>
</feature>
<feature type="transmembrane region" description="Helical" evidence="1">
    <location>
        <begin position="135"/>
        <end position="156"/>
    </location>
</feature>
<feature type="transmembrane region" description="Helical" evidence="1">
    <location>
        <begin position="421"/>
        <end position="438"/>
    </location>
</feature>
<evidence type="ECO:0000313" key="3">
    <source>
        <dbReference type="Proteomes" id="UP001168528"/>
    </source>
</evidence>
<reference evidence="2" key="1">
    <citation type="submission" date="2023-07" db="EMBL/GenBank/DDBJ databases">
        <title>The genome sequence of Rhodocytophaga aerolata KACC 12507.</title>
        <authorList>
            <person name="Zhang X."/>
        </authorList>
    </citation>
    <scope>NUCLEOTIDE SEQUENCE</scope>
    <source>
        <strain evidence="2">KACC 12507</strain>
    </source>
</reference>
<feature type="transmembrane region" description="Helical" evidence="1">
    <location>
        <begin position="458"/>
        <end position="478"/>
    </location>
</feature>
<evidence type="ECO:0000256" key="1">
    <source>
        <dbReference type="SAM" id="Phobius"/>
    </source>
</evidence>
<keyword evidence="1" id="KW-1133">Transmembrane helix</keyword>
<feature type="transmembrane region" description="Helical" evidence="1">
    <location>
        <begin position="43"/>
        <end position="68"/>
    </location>
</feature>
<feature type="transmembrane region" description="Helical" evidence="1">
    <location>
        <begin position="485"/>
        <end position="506"/>
    </location>
</feature>